<sequence>MELSRKLTNSPKQTQFLRTLYVTGAKWDLTNPVTVISGTRNATNKIKRKCKVRHVVETEKSEEEKTDSVSALDLKQPTNEYNWTIISIRGESPEINVAITIGQSKLDFEQDTGAAVSLISEQIYRNCLSSVKLKRCDRKLIAYTGHDILILGEANVKVTYKSQSKTFPLIVAAGNGPSLSGRNWLQEIKLYWNMIKAVKKIPDIKTQIMNKFSELFFKNLGKVKGFTVTSNCFLVFLKMVLFFKRLWTKFCLVCQKLT</sequence>
<evidence type="ECO:0000256" key="3">
    <source>
        <dbReference type="ARBA" id="ARBA00022722"/>
    </source>
</evidence>
<dbReference type="SUPFAM" id="SSF50630">
    <property type="entry name" value="Acid proteases"/>
    <property type="match status" value="1"/>
</dbReference>
<dbReference type="PANTHER" id="PTHR37984:SF5">
    <property type="entry name" value="PROTEIN NYNRIN-LIKE"/>
    <property type="match status" value="1"/>
</dbReference>
<accession>A0AA88H9B4</accession>
<dbReference type="InterPro" id="IPR021109">
    <property type="entry name" value="Peptidase_aspartic_dom_sf"/>
</dbReference>
<keyword evidence="2" id="KW-0548">Nucleotidyltransferase</keyword>
<dbReference type="PANTHER" id="PTHR37984">
    <property type="entry name" value="PROTEIN CBG26694"/>
    <property type="match status" value="1"/>
</dbReference>
<keyword evidence="1" id="KW-0808">Transferase</keyword>
<name>A0AA88H9B4_ARTSF</name>
<keyword evidence="6" id="KW-1185">Reference proteome</keyword>
<evidence type="ECO:0000256" key="4">
    <source>
        <dbReference type="ARBA" id="ARBA00022759"/>
    </source>
</evidence>
<comment type="caution">
    <text evidence="5">The sequence shown here is derived from an EMBL/GenBank/DDBJ whole genome shotgun (WGS) entry which is preliminary data.</text>
</comment>
<evidence type="ECO:0000313" key="6">
    <source>
        <dbReference type="Proteomes" id="UP001187531"/>
    </source>
</evidence>
<dbReference type="AlphaFoldDB" id="A0AA88H9B4"/>
<dbReference type="InterPro" id="IPR050951">
    <property type="entry name" value="Retrovirus_Pol_polyprotein"/>
</dbReference>
<proteinExistence type="predicted"/>
<evidence type="ECO:0000313" key="5">
    <source>
        <dbReference type="EMBL" id="KAK2704643.1"/>
    </source>
</evidence>
<organism evidence="5 6">
    <name type="scientific">Artemia franciscana</name>
    <name type="common">Brine shrimp</name>
    <name type="synonym">Artemia sanfranciscana</name>
    <dbReference type="NCBI Taxonomy" id="6661"/>
    <lineage>
        <taxon>Eukaryota</taxon>
        <taxon>Metazoa</taxon>
        <taxon>Ecdysozoa</taxon>
        <taxon>Arthropoda</taxon>
        <taxon>Crustacea</taxon>
        <taxon>Branchiopoda</taxon>
        <taxon>Anostraca</taxon>
        <taxon>Artemiidae</taxon>
        <taxon>Artemia</taxon>
    </lineage>
</organism>
<dbReference type="Proteomes" id="UP001187531">
    <property type="component" value="Unassembled WGS sequence"/>
</dbReference>
<reference evidence="5" key="1">
    <citation type="submission" date="2023-07" db="EMBL/GenBank/DDBJ databases">
        <title>Chromosome-level genome assembly of Artemia franciscana.</title>
        <authorList>
            <person name="Jo E."/>
        </authorList>
    </citation>
    <scope>NUCLEOTIDE SEQUENCE</scope>
    <source>
        <tissue evidence="5">Whole body</tissue>
    </source>
</reference>
<keyword evidence="4" id="KW-0255">Endonuclease</keyword>
<evidence type="ECO:0008006" key="7">
    <source>
        <dbReference type="Google" id="ProtNLM"/>
    </source>
</evidence>
<dbReference type="EMBL" id="JAVRJZ010000021">
    <property type="protein sequence ID" value="KAK2704643.1"/>
    <property type="molecule type" value="Genomic_DNA"/>
</dbReference>
<gene>
    <name evidence="5" type="ORF">QYM36_016882</name>
</gene>
<evidence type="ECO:0000256" key="1">
    <source>
        <dbReference type="ARBA" id="ARBA00022679"/>
    </source>
</evidence>
<evidence type="ECO:0000256" key="2">
    <source>
        <dbReference type="ARBA" id="ARBA00022695"/>
    </source>
</evidence>
<protein>
    <recommendedName>
        <fullName evidence="7">Peptidase A2 domain-containing protein</fullName>
    </recommendedName>
</protein>
<keyword evidence="4" id="KW-0378">Hydrolase</keyword>
<dbReference type="GO" id="GO:0004519">
    <property type="term" value="F:endonuclease activity"/>
    <property type="evidence" value="ECO:0007669"/>
    <property type="project" value="UniProtKB-KW"/>
</dbReference>
<keyword evidence="3" id="KW-0540">Nuclease</keyword>
<dbReference type="GO" id="GO:0016779">
    <property type="term" value="F:nucleotidyltransferase activity"/>
    <property type="evidence" value="ECO:0007669"/>
    <property type="project" value="UniProtKB-KW"/>
</dbReference>
<dbReference type="Gene3D" id="2.40.70.10">
    <property type="entry name" value="Acid Proteases"/>
    <property type="match status" value="1"/>
</dbReference>